<protein>
    <recommendedName>
        <fullName evidence="3">DUF968 domain-containing protein</fullName>
    </recommendedName>
</protein>
<name>A0ABX9ETX7_9GAMM</name>
<evidence type="ECO:0008006" key="3">
    <source>
        <dbReference type="Google" id="ProtNLM"/>
    </source>
</evidence>
<accession>A0ABX9ETX7</accession>
<dbReference type="Gene3D" id="3.30.50.20">
    <property type="entry name" value="prophage-derive protein ybcO"/>
    <property type="match status" value="1"/>
</dbReference>
<dbReference type="InterPro" id="IPR010373">
    <property type="entry name" value="DUF968"/>
</dbReference>
<dbReference type="EMBL" id="LUSW01000001">
    <property type="protein sequence ID" value="RAT38380.1"/>
    <property type="molecule type" value="Genomic_DNA"/>
</dbReference>
<organism evidence="1 2">
    <name type="scientific">Lonsdalea populi</name>
    <dbReference type="NCBI Taxonomy" id="1172565"/>
    <lineage>
        <taxon>Bacteria</taxon>
        <taxon>Pseudomonadati</taxon>
        <taxon>Pseudomonadota</taxon>
        <taxon>Gammaproteobacteria</taxon>
        <taxon>Enterobacterales</taxon>
        <taxon>Pectobacteriaceae</taxon>
        <taxon>Lonsdalea</taxon>
    </lineage>
</organism>
<reference evidence="1 2" key="1">
    <citation type="submission" date="2016-02" db="EMBL/GenBank/DDBJ databases">
        <title>Species-wide whole genome sequencing reveals diversity, host range in Lonsdalea quercina.</title>
        <authorList>
            <person name="Li Y."/>
        </authorList>
    </citation>
    <scope>NUCLEOTIDE SEQUENCE [LARGE SCALE GENOMIC DNA]</scope>
    <source>
        <strain evidence="1 2">CFCC 12721</strain>
    </source>
</reference>
<sequence length="340" mass="38582">MKALLTPVVVAELGQVILRPGRDLMPIFCGRVVVTPESVHQRKLPAGIITEGVQPILDDPEWAWFLTHERVIKAAGGRGEVIRHVRAHSGCQWHGDYHHPENTIMKYGHSAIKLCWHHDNELRQLTTPELQKIADSNAAKSVARAVVRRLKLRSCHQITVHEVCWWSVLVNVSDLLPNSVMREALRLPPAEPVGRGKRECDIRWEDLPEKVLEPYIAQVKSVMALFVDGDPPAGYMKRPKLQRWESEQYTRWVKTQECSGCRRPADDPHHIINQGLSGTGTKPHDLFVIPLCRRCHDELHRDVAGWEREHGSQVELLVRFLNRALGIGAITKSKRGVEDA</sequence>
<comment type="caution">
    <text evidence="1">The sequence shown here is derived from an EMBL/GenBank/DDBJ whole genome shotgun (WGS) entry which is preliminary data.</text>
</comment>
<gene>
    <name evidence="1" type="ORF">AU492_00560</name>
</gene>
<dbReference type="RefSeq" id="WP_112092102.1">
    <property type="nucleotide sequence ID" value="NZ_LUSR01000001.1"/>
</dbReference>
<dbReference type="Proteomes" id="UP000250186">
    <property type="component" value="Unassembled WGS sequence"/>
</dbReference>
<keyword evidence="2" id="KW-1185">Reference proteome</keyword>
<evidence type="ECO:0000313" key="2">
    <source>
        <dbReference type="Proteomes" id="UP000250186"/>
    </source>
</evidence>
<evidence type="ECO:0000313" key="1">
    <source>
        <dbReference type="EMBL" id="RAT38380.1"/>
    </source>
</evidence>
<proteinExistence type="predicted"/>
<dbReference type="Pfam" id="PF06147">
    <property type="entry name" value="DUF968"/>
    <property type="match status" value="1"/>
</dbReference>